<accession>A0A1K2HCJ1</accession>
<dbReference type="SUPFAM" id="SSF161098">
    <property type="entry name" value="MetI-like"/>
    <property type="match status" value="1"/>
</dbReference>
<feature type="transmembrane region" description="Helical" evidence="7">
    <location>
        <begin position="73"/>
        <end position="92"/>
    </location>
</feature>
<dbReference type="InterPro" id="IPR000515">
    <property type="entry name" value="MetI-like"/>
</dbReference>
<dbReference type="GO" id="GO:0055085">
    <property type="term" value="P:transmembrane transport"/>
    <property type="evidence" value="ECO:0007669"/>
    <property type="project" value="InterPro"/>
</dbReference>
<feature type="transmembrane region" description="Helical" evidence="7">
    <location>
        <begin position="228"/>
        <end position="247"/>
    </location>
</feature>
<evidence type="ECO:0000256" key="2">
    <source>
        <dbReference type="ARBA" id="ARBA00022448"/>
    </source>
</evidence>
<feature type="transmembrane region" description="Helical" evidence="7">
    <location>
        <begin position="104"/>
        <end position="125"/>
    </location>
</feature>
<feature type="transmembrane region" description="Helical" evidence="7">
    <location>
        <begin position="171"/>
        <end position="197"/>
    </location>
</feature>
<dbReference type="InterPro" id="IPR035906">
    <property type="entry name" value="MetI-like_sf"/>
</dbReference>
<feature type="domain" description="ABC transmembrane type-1" evidence="8">
    <location>
        <begin position="65"/>
        <end position="246"/>
    </location>
</feature>
<dbReference type="Proteomes" id="UP000186513">
    <property type="component" value="Unassembled WGS sequence"/>
</dbReference>
<dbReference type="RefSeq" id="WP_072427805.1">
    <property type="nucleotide sequence ID" value="NZ_FPKR01000004.1"/>
</dbReference>
<evidence type="ECO:0000313" key="10">
    <source>
        <dbReference type="Proteomes" id="UP000186513"/>
    </source>
</evidence>
<keyword evidence="2 7" id="KW-0813">Transport</keyword>
<protein>
    <submittedName>
        <fullName evidence="9">Sulfonate transport system permease protein</fullName>
    </submittedName>
</protein>
<dbReference type="PANTHER" id="PTHR30151:SF38">
    <property type="entry name" value="ALIPHATIC SULFONATES TRANSPORT PERMEASE PROTEIN SSUC-RELATED"/>
    <property type="match status" value="1"/>
</dbReference>
<evidence type="ECO:0000256" key="1">
    <source>
        <dbReference type="ARBA" id="ARBA00004651"/>
    </source>
</evidence>
<dbReference type="EMBL" id="FPKR01000004">
    <property type="protein sequence ID" value="SFZ74508.1"/>
    <property type="molecule type" value="Genomic_DNA"/>
</dbReference>
<comment type="similarity">
    <text evidence="7">Belongs to the binding-protein-dependent transport system permease family.</text>
</comment>
<proteinExistence type="inferred from homology"/>
<evidence type="ECO:0000256" key="7">
    <source>
        <dbReference type="RuleBase" id="RU363032"/>
    </source>
</evidence>
<keyword evidence="10" id="KW-1185">Reference proteome</keyword>
<comment type="subcellular location">
    <subcellularLocation>
        <location evidence="1 7">Cell membrane</location>
        <topology evidence="1 7">Multi-pass membrane protein</topology>
    </subcellularLocation>
</comment>
<dbReference type="PROSITE" id="PS50928">
    <property type="entry name" value="ABC_TM1"/>
    <property type="match status" value="1"/>
</dbReference>
<reference evidence="9 10" key="1">
    <citation type="submission" date="2016-11" db="EMBL/GenBank/DDBJ databases">
        <authorList>
            <person name="Jaros S."/>
            <person name="Januszkiewicz K."/>
            <person name="Wedrychowicz H."/>
        </authorList>
    </citation>
    <scope>NUCLEOTIDE SEQUENCE [LARGE SCALE GENOMIC DNA]</scope>
    <source>
        <strain evidence="9 10">DSM 18899</strain>
    </source>
</reference>
<evidence type="ECO:0000256" key="3">
    <source>
        <dbReference type="ARBA" id="ARBA00022475"/>
    </source>
</evidence>
<evidence type="ECO:0000256" key="6">
    <source>
        <dbReference type="ARBA" id="ARBA00023136"/>
    </source>
</evidence>
<sequence>MSTFTKQFQWLRARDLRGLALPAGLLALWWLVSHFQLANQHVLAPPQQVVQEGLSQISGGFGWDVLASLGRDLAGFFLGGSAGFLLGSLLGVSRLAEKLIGPSFNAVKQIALFAWIPLLSVWFGMGEPAKIIFIAMAAFYPVTINTFEGIRSVSRDYAEVARVYAFSRWQLWRRVIIPAASPQIFTGLHLALIYSWLATIGAEYFLKSGHGVGNTMIDGREHFNMGSVLFGLVVVGCIGATLNQLAVRFERRALVWRKPN</sequence>
<organism evidence="9 10">
    <name type="scientific">Chitinimonas taiwanensis DSM 18899</name>
    <dbReference type="NCBI Taxonomy" id="1121279"/>
    <lineage>
        <taxon>Bacteria</taxon>
        <taxon>Pseudomonadati</taxon>
        <taxon>Pseudomonadota</taxon>
        <taxon>Betaproteobacteria</taxon>
        <taxon>Neisseriales</taxon>
        <taxon>Chitinibacteraceae</taxon>
        <taxon>Chitinimonas</taxon>
    </lineage>
</organism>
<keyword evidence="4 7" id="KW-0812">Transmembrane</keyword>
<dbReference type="AlphaFoldDB" id="A0A1K2HCJ1"/>
<evidence type="ECO:0000256" key="4">
    <source>
        <dbReference type="ARBA" id="ARBA00022692"/>
    </source>
</evidence>
<gene>
    <name evidence="9" type="ORF">SAMN02745887_01277</name>
</gene>
<evidence type="ECO:0000259" key="8">
    <source>
        <dbReference type="PROSITE" id="PS50928"/>
    </source>
</evidence>
<dbReference type="GO" id="GO:0005886">
    <property type="term" value="C:plasma membrane"/>
    <property type="evidence" value="ECO:0007669"/>
    <property type="project" value="UniProtKB-SubCell"/>
</dbReference>
<keyword evidence="3" id="KW-1003">Cell membrane</keyword>
<dbReference type="STRING" id="1121279.SAMN02745887_01277"/>
<evidence type="ECO:0000256" key="5">
    <source>
        <dbReference type="ARBA" id="ARBA00022989"/>
    </source>
</evidence>
<dbReference type="Pfam" id="PF00528">
    <property type="entry name" value="BPD_transp_1"/>
    <property type="match status" value="1"/>
</dbReference>
<feature type="transmembrane region" description="Helical" evidence="7">
    <location>
        <begin position="131"/>
        <end position="150"/>
    </location>
</feature>
<evidence type="ECO:0000313" key="9">
    <source>
        <dbReference type="EMBL" id="SFZ74508.1"/>
    </source>
</evidence>
<dbReference type="Gene3D" id="1.10.3720.10">
    <property type="entry name" value="MetI-like"/>
    <property type="match status" value="1"/>
</dbReference>
<keyword evidence="5 7" id="KW-1133">Transmembrane helix</keyword>
<dbReference type="PANTHER" id="PTHR30151">
    <property type="entry name" value="ALKANE SULFONATE ABC TRANSPORTER-RELATED, MEMBRANE SUBUNIT"/>
    <property type="match status" value="1"/>
</dbReference>
<keyword evidence="6 7" id="KW-0472">Membrane</keyword>
<name>A0A1K2HCJ1_9NEIS</name>
<dbReference type="OrthoDB" id="5298727at2"/>
<dbReference type="CDD" id="cd06261">
    <property type="entry name" value="TM_PBP2"/>
    <property type="match status" value="1"/>
</dbReference>